<dbReference type="PANTHER" id="PTHR32083:SF34">
    <property type="entry name" value="COILED-COIL DOMAIN-CONTAINING PROTEIN 146"/>
    <property type="match status" value="1"/>
</dbReference>
<feature type="coiled-coil region" evidence="2">
    <location>
        <begin position="91"/>
        <end position="315"/>
    </location>
</feature>
<dbReference type="AlphaFoldDB" id="A0A388K6B7"/>
<comment type="caution">
    <text evidence="5">The sequence shown here is derived from an EMBL/GenBank/DDBJ whole genome shotgun (WGS) entry which is preliminary data.</text>
</comment>
<dbReference type="Gramene" id="GBG65592">
    <property type="protein sequence ID" value="GBG65592"/>
    <property type="gene ID" value="CBR_g51474"/>
</dbReference>
<sequence length="958" mass="111523">MTDPPPATQEEGPDKIPPLLDFEDEKTLEERFENRELEDVANSVALKELDDLIMEGVISEERAAFARDKYLNLHRAFIETMASDRDLLSQARVLNKRLAESKEQTEKVQQRAQEGVSVLELLREDSEQAESEALICREKEQMLEMEETELTRIKEQHQKRFQEIEKEHAAAVVPQIRRATEEIEETDMRLKENMEKIEKLVEEVKEVNERADRTIEETESLRLQKELEANSMEKKANMPDKYKKQTEAVNQMIKQYKAQEAKLATRIKEHEVEHSKLLIRIKELTEEMERANTQHERVKMQAEQKERGADEIKKNVEIAGIEADQYLADRVNVDMLLKSTVAEVRRESEELAQRVKDKDGALRRYKKAEAMLKQAQDTLPMLNMIRDQVFHQIQGVENERKRQSEHVVELKKEVDITMNSFLHEQELGKEKAAQVRECVALVEELESEVGALAMQERRTNRLIADLASQRERISRFCSAKIALQREASEKIRVKDLVINDLKKKLRDRNLRFKEFMQLYDLVKNQRNKFVTLIQSASQSIAEMREKLRILGAEIDILRNEIAYKHRLLAKAKAEHAASLLERERLRTELAKSGMVLQEKQRIVDEQISKMDRLNGIITVAERAMLHVKRQYEIQVESRNYTGITLIDRNDELCILYERLNIMGQVHRQSDIEMLKREDEIRVLRAHIAEFESSLRVARKRAPKVGEVEHEIQTLKEELEKARAEVVRLSDLLENPSNKERWRQLEGKTPKADELATILQSVEDKLGDRKEQLMERELVYQEVTKLSTKLRQQAADGRKEAIFLAGKANKCRKKMMDTIRKIMATVAELSLCQATAIRLAETRDDLKNVVFEAAKRLERGEAPTEDASREWYRMERERLIILELAERRTAAFTSNDGPVLEGGMRNKPTFTAAEQRPNAYLPEELAIPRPYGQYAPFKPSDLGPTMRHYRKPEPKPIEV</sequence>
<evidence type="ECO:0000259" key="4">
    <source>
        <dbReference type="Pfam" id="PF21771"/>
    </source>
</evidence>
<feature type="coiled-coil region" evidence="2">
    <location>
        <begin position="533"/>
        <end position="588"/>
    </location>
</feature>
<dbReference type="STRING" id="69332.A0A388K6B7"/>
<dbReference type="InterPro" id="IPR049270">
    <property type="entry name" value="CFAP58_CC"/>
</dbReference>
<proteinExistence type="predicted"/>
<keyword evidence="1 2" id="KW-0175">Coiled coil</keyword>
<feature type="coiled-coil region" evidence="2">
    <location>
        <begin position="704"/>
        <end position="731"/>
    </location>
</feature>
<name>A0A388K6B7_CHABU</name>
<dbReference type="EMBL" id="BFEA01000063">
    <property type="protein sequence ID" value="GBG65592.1"/>
    <property type="molecule type" value="Genomic_DNA"/>
</dbReference>
<feature type="domain" description="Cilia- and flagella-associated protein 58 central coiled coil" evidence="4">
    <location>
        <begin position="407"/>
        <end position="689"/>
    </location>
</feature>
<evidence type="ECO:0000313" key="6">
    <source>
        <dbReference type="Proteomes" id="UP000265515"/>
    </source>
</evidence>
<accession>A0A388K6B7</accession>
<dbReference type="Pfam" id="PF21771">
    <property type="entry name" value="CFAP58_CC"/>
    <property type="match status" value="1"/>
</dbReference>
<feature type="region of interest" description="Disordered" evidence="3">
    <location>
        <begin position="935"/>
        <end position="958"/>
    </location>
</feature>
<feature type="region of interest" description="Disordered" evidence="3">
    <location>
        <begin position="1"/>
        <end position="20"/>
    </location>
</feature>
<dbReference type="Proteomes" id="UP000265515">
    <property type="component" value="Unassembled WGS sequence"/>
</dbReference>
<evidence type="ECO:0000313" key="5">
    <source>
        <dbReference type="EMBL" id="GBG65592.1"/>
    </source>
</evidence>
<dbReference type="OMA" id="PRPNAYV"/>
<evidence type="ECO:0000256" key="3">
    <source>
        <dbReference type="SAM" id="MobiDB-lite"/>
    </source>
</evidence>
<evidence type="ECO:0000256" key="2">
    <source>
        <dbReference type="SAM" id="Coils"/>
    </source>
</evidence>
<protein>
    <recommendedName>
        <fullName evidence="4">Cilia- and flagella-associated protein 58 central coiled coil domain-containing protein</fullName>
    </recommendedName>
</protein>
<dbReference type="OrthoDB" id="10262929at2759"/>
<keyword evidence="6" id="KW-1185">Reference proteome</keyword>
<evidence type="ECO:0000256" key="1">
    <source>
        <dbReference type="ARBA" id="ARBA00023054"/>
    </source>
</evidence>
<gene>
    <name evidence="5" type="ORF">CBR_g51474</name>
</gene>
<organism evidence="5 6">
    <name type="scientific">Chara braunii</name>
    <name type="common">Braun's stonewort</name>
    <dbReference type="NCBI Taxonomy" id="69332"/>
    <lineage>
        <taxon>Eukaryota</taxon>
        <taxon>Viridiplantae</taxon>
        <taxon>Streptophyta</taxon>
        <taxon>Charophyceae</taxon>
        <taxon>Charales</taxon>
        <taxon>Characeae</taxon>
        <taxon>Chara</taxon>
    </lineage>
</organism>
<dbReference type="PANTHER" id="PTHR32083">
    <property type="entry name" value="CILIA AND FLAGELLA-ASSOCIATED PROTEIN 58-RELATED"/>
    <property type="match status" value="1"/>
</dbReference>
<dbReference type="GO" id="GO:0005856">
    <property type="term" value="C:cytoskeleton"/>
    <property type="evidence" value="ECO:0007669"/>
    <property type="project" value="TreeGrafter"/>
</dbReference>
<reference evidence="5 6" key="1">
    <citation type="journal article" date="2018" name="Cell">
        <title>The Chara Genome: Secondary Complexity and Implications for Plant Terrestrialization.</title>
        <authorList>
            <person name="Nishiyama T."/>
            <person name="Sakayama H."/>
            <person name="Vries J.D."/>
            <person name="Buschmann H."/>
            <person name="Saint-Marcoux D."/>
            <person name="Ullrich K.K."/>
            <person name="Haas F.B."/>
            <person name="Vanderstraeten L."/>
            <person name="Becker D."/>
            <person name="Lang D."/>
            <person name="Vosolsobe S."/>
            <person name="Rombauts S."/>
            <person name="Wilhelmsson P.K.I."/>
            <person name="Janitza P."/>
            <person name="Kern R."/>
            <person name="Heyl A."/>
            <person name="Rumpler F."/>
            <person name="Villalobos L.I.A.C."/>
            <person name="Clay J.M."/>
            <person name="Skokan R."/>
            <person name="Toyoda A."/>
            <person name="Suzuki Y."/>
            <person name="Kagoshima H."/>
            <person name="Schijlen E."/>
            <person name="Tajeshwar N."/>
            <person name="Catarino B."/>
            <person name="Hetherington A.J."/>
            <person name="Saltykova A."/>
            <person name="Bonnot C."/>
            <person name="Breuninger H."/>
            <person name="Symeonidi A."/>
            <person name="Radhakrishnan G.V."/>
            <person name="Van Nieuwerburgh F."/>
            <person name="Deforce D."/>
            <person name="Chang C."/>
            <person name="Karol K.G."/>
            <person name="Hedrich R."/>
            <person name="Ulvskov P."/>
            <person name="Glockner G."/>
            <person name="Delwiche C.F."/>
            <person name="Petrasek J."/>
            <person name="Van de Peer Y."/>
            <person name="Friml J."/>
            <person name="Beilby M."/>
            <person name="Dolan L."/>
            <person name="Kohara Y."/>
            <person name="Sugano S."/>
            <person name="Fujiyama A."/>
            <person name="Delaux P.-M."/>
            <person name="Quint M."/>
            <person name="TheiBen G."/>
            <person name="Hagemann M."/>
            <person name="Harholt J."/>
            <person name="Dunand C."/>
            <person name="Zachgo S."/>
            <person name="Langdale J."/>
            <person name="Maumus F."/>
            <person name="Straeten D.V.D."/>
            <person name="Gould S.B."/>
            <person name="Rensing S.A."/>
        </authorList>
    </citation>
    <scope>NUCLEOTIDE SEQUENCE [LARGE SCALE GENOMIC DNA]</scope>
    <source>
        <strain evidence="5 6">S276</strain>
    </source>
</reference>
<feature type="coiled-coil region" evidence="2">
    <location>
        <begin position="358"/>
        <end position="413"/>
    </location>
</feature>